<dbReference type="EMBL" id="JACAPU010000041">
    <property type="protein sequence ID" value="NWB50231.1"/>
    <property type="molecule type" value="Genomic_DNA"/>
</dbReference>
<name>A0A7Y8BNA6_9PSED</name>
<dbReference type="RefSeq" id="WP_177145483.1">
    <property type="nucleotide sequence ID" value="NZ_JACAPU010000041.1"/>
</dbReference>
<organism evidence="2 3">
    <name type="scientific">Pseudomonas gingeri</name>
    <dbReference type="NCBI Taxonomy" id="117681"/>
    <lineage>
        <taxon>Bacteria</taxon>
        <taxon>Pseudomonadati</taxon>
        <taxon>Pseudomonadota</taxon>
        <taxon>Gammaproteobacteria</taxon>
        <taxon>Pseudomonadales</taxon>
        <taxon>Pseudomonadaceae</taxon>
        <taxon>Pseudomonas</taxon>
    </lineage>
</organism>
<gene>
    <name evidence="2" type="ORF">HX829_27500</name>
</gene>
<keyword evidence="1" id="KW-0732">Signal</keyword>
<feature type="chain" id="PRO_5031324503" evidence="1">
    <location>
        <begin position="22"/>
        <end position="73"/>
    </location>
</feature>
<evidence type="ECO:0000256" key="1">
    <source>
        <dbReference type="SAM" id="SignalP"/>
    </source>
</evidence>
<accession>A0A7Y8BNA6</accession>
<comment type="caution">
    <text evidence="2">The sequence shown here is derived from an EMBL/GenBank/DDBJ whole genome shotgun (WGS) entry which is preliminary data.</text>
</comment>
<dbReference type="Proteomes" id="UP000582981">
    <property type="component" value="Unassembled WGS sequence"/>
</dbReference>
<proteinExistence type="predicted"/>
<evidence type="ECO:0000313" key="3">
    <source>
        <dbReference type="Proteomes" id="UP000582981"/>
    </source>
</evidence>
<protein>
    <submittedName>
        <fullName evidence="2">Uncharacterized protein</fullName>
    </submittedName>
</protein>
<evidence type="ECO:0000313" key="2">
    <source>
        <dbReference type="EMBL" id="NWB50231.1"/>
    </source>
</evidence>
<feature type="signal peptide" evidence="1">
    <location>
        <begin position="1"/>
        <end position="21"/>
    </location>
</feature>
<sequence length="73" mass="7888">MNTPILLTLNALALIALTAFHFQPEPESLPYAHADPQQAAQRAVMSDHLTHSSTLGEQCQATVATGETVRLTF</sequence>
<reference evidence="2 3" key="1">
    <citation type="submission" date="2020-04" db="EMBL/GenBank/DDBJ databases">
        <title>Molecular characterization of pseudomonads from Agaricus bisporus reveal novel blotch 2 pathogens in Western Europe.</title>
        <authorList>
            <person name="Taparia T."/>
            <person name="Krijger M."/>
            <person name="Haynes E."/>
            <person name="Elpinstone J.G."/>
            <person name="Noble R."/>
            <person name="Van Der Wolf J."/>
        </authorList>
    </citation>
    <scope>NUCLEOTIDE SEQUENCE [LARGE SCALE GENOMIC DNA]</scope>
    <source>
        <strain evidence="2 3">F1001</strain>
    </source>
</reference>
<dbReference type="AlphaFoldDB" id="A0A7Y8BNA6"/>